<dbReference type="STRING" id="561176.SAMN04488561_5790"/>
<reference evidence="2" key="1">
    <citation type="submission" date="2016-10" db="EMBL/GenBank/DDBJ databases">
        <authorList>
            <person name="Varghese N."/>
            <person name="Submissions S."/>
        </authorList>
    </citation>
    <scope>NUCLEOTIDE SEQUENCE [LARGE SCALE GENOMIC DNA]</scope>
    <source>
        <strain evidence="2">DSM 45237</strain>
    </source>
</reference>
<gene>
    <name evidence="1" type="ORF">SAMN04488561_5790</name>
</gene>
<protein>
    <submittedName>
        <fullName evidence="1">Uncharacterized protein</fullName>
    </submittedName>
</protein>
<evidence type="ECO:0000313" key="1">
    <source>
        <dbReference type="EMBL" id="SEF17284.1"/>
    </source>
</evidence>
<name>A0A1H5PUH3_9ACTN</name>
<keyword evidence="2" id="KW-1185">Reference proteome</keyword>
<organism evidence="1 2">
    <name type="scientific">Jiangella alba</name>
    <dbReference type="NCBI Taxonomy" id="561176"/>
    <lineage>
        <taxon>Bacteria</taxon>
        <taxon>Bacillati</taxon>
        <taxon>Actinomycetota</taxon>
        <taxon>Actinomycetes</taxon>
        <taxon>Jiangellales</taxon>
        <taxon>Jiangellaceae</taxon>
        <taxon>Jiangella</taxon>
    </lineage>
</organism>
<dbReference type="RefSeq" id="WP_069112627.1">
    <property type="nucleotide sequence ID" value="NZ_FNUC01000004.1"/>
</dbReference>
<proteinExistence type="predicted"/>
<dbReference type="EMBL" id="FNUC01000004">
    <property type="protein sequence ID" value="SEF17284.1"/>
    <property type="molecule type" value="Genomic_DNA"/>
</dbReference>
<sequence length="372" mass="39021">MTQSAAPPPTRGAVRSAVEAILRTCADLERRADEVAEQSRARAAQVTGEVARARSAALTAQIEALTHQLDADLRDRLSDLRRPYVTEIHALLALLAPWHGLAPLPPLPPSPAGGDLSDHFPAGFARIYVADLLTGVDGSTSLGREPAAATTAPSAGDLAVALAATRRAFAQEYADEGMRLIEDATCHAVQRHGAHLSDGAHLARLIWLKDPSGEYGWQVLPTGAVATAHRCGPVAGGFTSPEALVKPIEAVLERAHTQGGLDAFLTRAAGDATRIGIHVSADQAGLTPGDAAGYRGAGIGTKETRMDWSAARLYGLDQGRETVFAQAFDPIARGADPGATLAFKKAGGTWHLVTCFPVDVPGPTNERLEDLE</sequence>
<accession>A0A1H5PUH3</accession>
<evidence type="ECO:0000313" key="2">
    <source>
        <dbReference type="Proteomes" id="UP000181980"/>
    </source>
</evidence>
<dbReference type="Proteomes" id="UP000181980">
    <property type="component" value="Unassembled WGS sequence"/>
</dbReference>
<dbReference type="OrthoDB" id="5173766at2"/>
<dbReference type="AlphaFoldDB" id="A0A1H5PUH3"/>